<evidence type="ECO:0000313" key="4">
    <source>
        <dbReference type="Proteomes" id="UP000642070"/>
    </source>
</evidence>
<reference evidence="3" key="1">
    <citation type="journal article" date="2014" name="Int. J. Syst. Evol. Microbiol.">
        <title>Complete genome sequence of Corynebacterium casei LMG S-19264T (=DSM 44701T), isolated from a smear-ripened cheese.</title>
        <authorList>
            <consortium name="US DOE Joint Genome Institute (JGI-PGF)"/>
            <person name="Walter F."/>
            <person name="Albersmeier A."/>
            <person name="Kalinowski J."/>
            <person name="Ruckert C."/>
        </authorList>
    </citation>
    <scope>NUCLEOTIDE SEQUENCE</scope>
    <source>
        <strain evidence="3">JCM 19831</strain>
    </source>
</reference>
<feature type="chain" id="PRO_5038424261" description="Htaa domain-containing protein" evidence="1">
    <location>
        <begin position="34"/>
        <end position="368"/>
    </location>
</feature>
<evidence type="ECO:0000259" key="2">
    <source>
        <dbReference type="Pfam" id="PF04213"/>
    </source>
</evidence>
<dbReference type="RefSeq" id="WP_190252898.1">
    <property type="nucleotide sequence ID" value="NZ_BMPI01000029.1"/>
</dbReference>
<dbReference type="Proteomes" id="UP000642070">
    <property type="component" value="Unassembled WGS sequence"/>
</dbReference>
<organism evidence="3 4">
    <name type="scientific">Dactylosporangium sucinum</name>
    <dbReference type="NCBI Taxonomy" id="1424081"/>
    <lineage>
        <taxon>Bacteria</taxon>
        <taxon>Bacillati</taxon>
        <taxon>Actinomycetota</taxon>
        <taxon>Actinomycetes</taxon>
        <taxon>Micromonosporales</taxon>
        <taxon>Micromonosporaceae</taxon>
        <taxon>Dactylosporangium</taxon>
    </lineage>
</organism>
<keyword evidence="1" id="KW-0732">Signal</keyword>
<dbReference type="InterPro" id="IPR007331">
    <property type="entry name" value="Htaa"/>
</dbReference>
<evidence type="ECO:0000313" key="3">
    <source>
        <dbReference type="EMBL" id="GGM46791.1"/>
    </source>
</evidence>
<reference evidence="3" key="2">
    <citation type="submission" date="2020-09" db="EMBL/GenBank/DDBJ databases">
        <authorList>
            <person name="Sun Q."/>
            <person name="Ohkuma M."/>
        </authorList>
    </citation>
    <scope>NUCLEOTIDE SEQUENCE</scope>
    <source>
        <strain evidence="3">JCM 19831</strain>
    </source>
</reference>
<dbReference type="AlphaFoldDB" id="A0A917TZU0"/>
<feature type="signal peptide" evidence="1">
    <location>
        <begin position="1"/>
        <end position="33"/>
    </location>
</feature>
<feature type="domain" description="Htaa" evidence="2">
    <location>
        <begin position="45"/>
        <end position="204"/>
    </location>
</feature>
<dbReference type="PROSITE" id="PS51318">
    <property type="entry name" value="TAT"/>
    <property type="match status" value="1"/>
</dbReference>
<protein>
    <recommendedName>
        <fullName evidence="2">Htaa domain-containing protein</fullName>
    </recommendedName>
</protein>
<dbReference type="InterPro" id="IPR006311">
    <property type="entry name" value="TAT_signal"/>
</dbReference>
<gene>
    <name evidence="3" type="ORF">GCM10007977_055610</name>
</gene>
<accession>A0A917TZU0</accession>
<proteinExistence type="predicted"/>
<name>A0A917TZU0_9ACTN</name>
<keyword evidence="4" id="KW-1185">Reference proteome</keyword>
<dbReference type="EMBL" id="BMPI01000029">
    <property type="protein sequence ID" value="GGM46791.1"/>
    <property type="molecule type" value="Genomic_DNA"/>
</dbReference>
<comment type="caution">
    <text evidence="3">The sequence shown here is derived from an EMBL/GenBank/DDBJ whole genome shotgun (WGS) entry which is preliminary data.</text>
</comment>
<dbReference type="Pfam" id="PF04213">
    <property type="entry name" value="HtaA"/>
    <property type="match status" value="1"/>
</dbReference>
<evidence type="ECO:0000256" key="1">
    <source>
        <dbReference type="SAM" id="SignalP"/>
    </source>
</evidence>
<sequence>MTTTRLRAGAGRHRMLRWGTALALGTAAVFATAAPAAAAPAEVDSGHLDWGFKASFRAYVGTGNGTPPIGASNGATINANGTFRFPVTGGSYDAASGATTVNYGGTVVFSYPAHFFTITMANPTVQLDGATRVLKADVDLTTTGGGFEPVHVVQATVATIGAGDPVVTGTSVAWTSLGVTMTETGASAFGGFYGAGTALDPLSGAVTLAAGEEPGGPGEPGGASTDQELTVEVPGGPLSLSSAGGTVALTGATIGGAATGALNATTVSDLRGTNAGWNLVGQVEDFTGDAGTIGAGQLGWSPTATAAPGSGTVTAGGAATGLGTGHTLCKSDPGASAGVFTCGAGLTLNIPATTKPGSYTATLTLTLS</sequence>